<dbReference type="InterPro" id="IPR050097">
    <property type="entry name" value="Ferredoxin-NADP_redctase_2"/>
</dbReference>
<dbReference type="PANTHER" id="PTHR48105">
    <property type="entry name" value="THIOREDOXIN REDUCTASE 1-RELATED-RELATED"/>
    <property type="match status" value="1"/>
</dbReference>
<dbReference type="PROSITE" id="PS00573">
    <property type="entry name" value="PYRIDINE_REDOX_2"/>
    <property type="match status" value="1"/>
</dbReference>
<keyword evidence="11" id="KW-1185">Reference proteome</keyword>
<evidence type="ECO:0000313" key="10">
    <source>
        <dbReference type="EMBL" id="BDG02249.1"/>
    </source>
</evidence>
<evidence type="ECO:0000313" key="11">
    <source>
        <dbReference type="Proteomes" id="UP001162891"/>
    </source>
</evidence>
<evidence type="ECO:0000256" key="4">
    <source>
        <dbReference type="ARBA" id="ARBA00023002"/>
    </source>
</evidence>
<evidence type="ECO:0000256" key="2">
    <source>
        <dbReference type="ARBA" id="ARBA00022630"/>
    </source>
</evidence>
<feature type="domain" description="FAD/NAD(P)-binding" evidence="9">
    <location>
        <begin position="5"/>
        <end position="294"/>
    </location>
</feature>
<dbReference type="NCBIfam" id="TIGR01292">
    <property type="entry name" value="TRX_reduct"/>
    <property type="match status" value="1"/>
</dbReference>
<dbReference type="InterPro" id="IPR023753">
    <property type="entry name" value="FAD/NAD-binding_dom"/>
</dbReference>
<proteinExistence type="inferred from homology"/>
<reference evidence="11" key="1">
    <citation type="journal article" date="2022" name="Int. J. Syst. Evol. Microbiol.">
        <title>Anaeromyxobacter oryzae sp. nov., Anaeromyxobacter diazotrophicus sp. nov. and Anaeromyxobacter paludicola sp. nov., isolated from paddy soils.</title>
        <authorList>
            <person name="Itoh H."/>
            <person name="Xu Z."/>
            <person name="Mise K."/>
            <person name="Masuda Y."/>
            <person name="Ushijima N."/>
            <person name="Hayakawa C."/>
            <person name="Shiratori Y."/>
            <person name="Senoo K."/>
        </authorList>
    </citation>
    <scope>NUCLEOTIDE SEQUENCE [LARGE SCALE GENOMIC DNA]</scope>
    <source>
        <strain evidence="11">Red232</strain>
    </source>
</reference>
<evidence type="ECO:0000256" key="5">
    <source>
        <dbReference type="ARBA" id="ARBA00023157"/>
    </source>
</evidence>
<evidence type="ECO:0000256" key="7">
    <source>
        <dbReference type="RuleBase" id="RU003880"/>
    </source>
</evidence>
<dbReference type="InterPro" id="IPR008255">
    <property type="entry name" value="Pyr_nucl-diS_OxRdtase_2_AS"/>
</dbReference>
<sequence length="306" mass="33101">MAERHDVVVIGAGPAGLTAAIYAARARLRTLVVDESIPGGQVKTTHKVSNYPGFPEDIKGSELAAAFAAQAERFGARIRRAVEITAHDLAGPVKTLELDEEETIEARAVIVATGAKPRPLGVPGEDVFKGRGISYCATCDGAYFEGKDIHVIGGGNSAVEESLFLTQFARSVTIVHQFHEFQAEPSSAQEALSNPKIRVLFGHEPRGFHGETALERLEVEELRTKERKQLRTDGVFVFIGMVPRTDLLARYVELAPGGYVETTDGMETKVPGLYAAGDIRVKRFRQITTAVADGTIAALAAQKYLR</sequence>
<evidence type="ECO:0000259" key="9">
    <source>
        <dbReference type="Pfam" id="PF07992"/>
    </source>
</evidence>
<evidence type="ECO:0000256" key="1">
    <source>
        <dbReference type="ARBA" id="ARBA00009333"/>
    </source>
</evidence>
<keyword evidence="4 7" id="KW-0560">Oxidoreductase</keyword>
<protein>
    <recommendedName>
        <fullName evidence="7">Thioredoxin reductase</fullName>
        <ecNumber evidence="7">1.8.1.9</ecNumber>
    </recommendedName>
</protein>
<dbReference type="Pfam" id="PF07992">
    <property type="entry name" value="Pyr_redox_2"/>
    <property type="match status" value="1"/>
</dbReference>
<keyword evidence="8" id="KW-0521">NADP</keyword>
<dbReference type="SUPFAM" id="SSF51905">
    <property type="entry name" value="FAD/NAD(P)-binding domain"/>
    <property type="match status" value="1"/>
</dbReference>
<dbReference type="EC" id="1.8.1.9" evidence="7"/>
<keyword evidence="5" id="KW-1015">Disulfide bond</keyword>
<gene>
    <name evidence="10" type="ORF">AMOR_12450</name>
</gene>
<keyword evidence="2 7" id="KW-0285">Flavoprotein</keyword>
<name>A0ABN6MRB7_9BACT</name>
<dbReference type="Proteomes" id="UP001162891">
    <property type="component" value="Chromosome"/>
</dbReference>
<comment type="catalytic activity">
    <reaction evidence="7">
        <text>[thioredoxin]-dithiol + NADP(+) = [thioredoxin]-disulfide + NADPH + H(+)</text>
        <dbReference type="Rhea" id="RHEA:20345"/>
        <dbReference type="Rhea" id="RHEA-COMP:10698"/>
        <dbReference type="Rhea" id="RHEA-COMP:10700"/>
        <dbReference type="ChEBI" id="CHEBI:15378"/>
        <dbReference type="ChEBI" id="CHEBI:29950"/>
        <dbReference type="ChEBI" id="CHEBI:50058"/>
        <dbReference type="ChEBI" id="CHEBI:57783"/>
        <dbReference type="ChEBI" id="CHEBI:58349"/>
        <dbReference type="EC" id="1.8.1.9"/>
    </reaction>
</comment>
<evidence type="ECO:0000256" key="8">
    <source>
        <dbReference type="RuleBase" id="RU003881"/>
    </source>
</evidence>
<evidence type="ECO:0000256" key="3">
    <source>
        <dbReference type="ARBA" id="ARBA00022827"/>
    </source>
</evidence>
<dbReference type="EMBL" id="AP025591">
    <property type="protein sequence ID" value="BDG02249.1"/>
    <property type="molecule type" value="Genomic_DNA"/>
</dbReference>
<dbReference type="InterPro" id="IPR005982">
    <property type="entry name" value="Thioredox_Rdtase"/>
</dbReference>
<organism evidence="10 11">
    <name type="scientific">Anaeromyxobacter oryzae</name>
    <dbReference type="NCBI Taxonomy" id="2918170"/>
    <lineage>
        <taxon>Bacteria</taxon>
        <taxon>Pseudomonadati</taxon>
        <taxon>Myxococcota</taxon>
        <taxon>Myxococcia</taxon>
        <taxon>Myxococcales</taxon>
        <taxon>Cystobacterineae</taxon>
        <taxon>Anaeromyxobacteraceae</taxon>
        <taxon>Anaeromyxobacter</taxon>
    </lineage>
</organism>
<comment type="subunit">
    <text evidence="7">Homodimer.</text>
</comment>
<keyword evidence="6 7" id="KW-0676">Redox-active center</keyword>
<dbReference type="InterPro" id="IPR036188">
    <property type="entry name" value="FAD/NAD-bd_sf"/>
</dbReference>
<comment type="similarity">
    <text evidence="1 7">Belongs to the class-II pyridine nucleotide-disulfide oxidoreductase family.</text>
</comment>
<dbReference type="PRINTS" id="PR00368">
    <property type="entry name" value="FADPNR"/>
</dbReference>
<accession>A0ABN6MRB7</accession>
<dbReference type="Gene3D" id="3.50.50.60">
    <property type="entry name" value="FAD/NAD(P)-binding domain"/>
    <property type="match status" value="2"/>
</dbReference>
<dbReference type="RefSeq" id="WP_248359720.1">
    <property type="nucleotide sequence ID" value="NZ_AP025591.1"/>
</dbReference>
<keyword evidence="3 7" id="KW-0274">FAD</keyword>
<comment type="cofactor">
    <cofactor evidence="8">
        <name>FAD</name>
        <dbReference type="ChEBI" id="CHEBI:57692"/>
    </cofactor>
    <text evidence="8">Binds 1 FAD per subunit.</text>
</comment>
<dbReference type="PRINTS" id="PR00469">
    <property type="entry name" value="PNDRDTASEII"/>
</dbReference>
<evidence type="ECO:0000256" key="6">
    <source>
        <dbReference type="ARBA" id="ARBA00023284"/>
    </source>
</evidence>